<comment type="similarity">
    <text evidence="1 2">Belongs to the enoyl-CoA hydratase/isomerase family.</text>
</comment>
<gene>
    <name evidence="3" type="ORF">FPS98_29285</name>
</gene>
<dbReference type="EMBL" id="CP042161">
    <property type="protein sequence ID" value="QDS37740.1"/>
    <property type="molecule type" value="Genomic_DNA"/>
</dbReference>
<accession>A0A517IFS7</accession>
<dbReference type="PROSITE" id="PS00166">
    <property type="entry name" value="ENOYL_COA_HYDRATASE"/>
    <property type="match status" value="1"/>
</dbReference>
<sequence>MYETILYEVSEGVAVVTLNRPDKFNAFTADMNKEITDALKQAQKDAEVRCIVLTGAGRAFNAGQDLSDVSGGGEVDYGAFLRDRYNPMILQFQKTEKPIIAAVNGVAAGAGMSVALACDIRLASEKASFVNAFVNIGLVPDSGGCYFLPRIVGIGKALELAMTGEKVSAEEALRIGLVNQVYPAESFMEDTLAYARKLASLPTKGIGLIKRTMYKGLEMGLEETLEYEAFAQEAAGSTADHKEGVTAFMEKRAPRFTGR</sequence>
<dbReference type="Gene3D" id="3.90.226.10">
    <property type="entry name" value="2-enoyl-CoA Hydratase, Chain A, domain 1"/>
    <property type="match status" value="1"/>
</dbReference>
<evidence type="ECO:0000313" key="3">
    <source>
        <dbReference type="EMBL" id="QDS37740.1"/>
    </source>
</evidence>
<dbReference type="Gene3D" id="1.10.12.10">
    <property type="entry name" value="Lyase 2-enoyl-coa Hydratase, Chain A, domain 2"/>
    <property type="match status" value="1"/>
</dbReference>
<dbReference type="Pfam" id="PF00378">
    <property type="entry name" value="ECH_1"/>
    <property type="match status" value="1"/>
</dbReference>
<dbReference type="InterPro" id="IPR029045">
    <property type="entry name" value="ClpP/crotonase-like_dom_sf"/>
</dbReference>
<protein>
    <submittedName>
        <fullName evidence="3">2-(1,2-epoxy-1,2-dihydrophenyl)acetyl-CoA isomerase</fullName>
    </submittedName>
</protein>
<evidence type="ECO:0000313" key="4">
    <source>
        <dbReference type="Proteomes" id="UP000317713"/>
    </source>
</evidence>
<organism evidence="3 4">
    <name type="scientific">Brevibacillus brevis</name>
    <name type="common">Bacillus brevis</name>
    <dbReference type="NCBI Taxonomy" id="1393"/>
    <lineage>
        <taxon>Bacteria</taxon>
        <taxon>Bacillati</taxon>
        <taxon>Bacillota</taxon>
        <taxon>Bacilli</taxon>
        <taxon>Bacillales</taxon>
        <taxon>Paenibacillaceae</taxon>
        <taxon>Brevibacillus</taxon>
    </lineage>
</organism>
<dbReference type="SUPFAM" id="SSF52096">
    <property type="entry name" value="ClpP/crotonase"/>
    <property type="match status" value="1"/>
</dbReference>
<dbReference type="PANTHER" id="PTHR43802:SF1">
    <property type="entry name" value="IP11341P-RELATED"/>
    <property type="match status" value="1"/>
</dbReference>
<evidence type="ECO:0000256" key="1">
    <source>
        <dbReference type="ARBA" id="ARBA00005254"/>
    </source>
</evidence>
<dbReference type="GO" id="GO:0016853">
    <property type="term" value="F:isomerase activity"/>
    <property type="evidence" value="ECO:0007669"/>
    <property type="project" value="UniProtKB-KW"/>
</dbReference>
<proteinExistence type="inferred from homology"/>
<dbReference type="AlphaFoldDB" id="A0A517IFS7"/>
<dbReference type="RefSeq" id="WP_144619242.1">
    <property type="nucleotide sequence ID" value="NZ_CP042161.1"/>
</dbReference>
<dbReference type="InterPro" id="IPR001753">
    <property type="entry name" value="Enoyl-CoA_hydra/iso"/>
</dbReference>
<dbReference type="PANTHER" id="PTHR43802">
    <property type="entry name" value="ENOYL-COA HYDRATASE"/>
    <property type="match status" value="1"/>
</dbReference>
<reference evidence="3 4" key="1">
    <citation type="submission" date="2019-07" db="EMBL/GenBank/DDBJ databases">
        <title>Characterization of Brevibacillus brevis HK544, as a potential biocontrol agent.</title>
        <authorList>
            <person name="Kim H."/>
        </authorList>
    </citation>
    <scope>NUCLEOTIDE SEQUENCE [LARGE SCALE GENOMIC DNA]</scope>
    <source>
        <strain evidence="3 4">HK544</strain>
    </source>
</reference>
<dbReference type="Proteomes" id="UP000317713">
    <property type="component" value="Chromosome"/>
</dbReference>
<dbReference type="CDD" id="cd06558">
    <property type="entry name" value="crotonase-like"/>
    <property type="match status" value="1"/>
</dbReference>
<name>A0A517IFS7_BREBE</name>
<evidence type="ECO:0000256" key="2">
    <source>
        <dbReference type="RuleBase" id="RU003707"/>
    </source>
</evidence>
<dbReference type="InterPro" id="IPR018376">
    <property type="entry name" value="Enoyl-CoA_hyd/isom_CS"/>
</dbReference>
<keyword evidence="3" id="KW-0413">Isomerase</keyword>
<dbReference type="InterPro" id="IPR014748">
    <property type="entry name" value="Enoyl-CoA_hydra_C"/>
</dbReference>